<proteinExistence type="predicted"/>
<evidence type="ECO:0000313" key="3">
    <source>
        <dbReference type="Proteomes" id="UP000092698"/>
    </source>
</evidence>
<dbReference type="PROSITE" id="PS51318">
    <property type="entry name" value="TAT"/>
    <property type="match status" value="1"/>
</dbReference>
<dbReference type="Proteomes" id="UP000092698">
    <property type="component" value="Chromosome"/>
</dbReference>
<dbReference type="RefSeq" id="WP_067785495.1">
    <property type="nucleotide sequence ID" value="NZ_CP016545.1"/>
</dbReference>
<dbReference type="KEGG" id="anh:A6F65_00458"/>
<sequence length="246" mass="26336">MADRRNALKLALYGACAPLFAMRAAPALAKSAPAGLFRPPMSPLCYTRALHRELGRGAHIEVSRAFSVRFSSEAAGFRLDGSQISAEVDMPPSLESLARIERERREDGIFPMQLDNAGAIIGGPDYRADEAIGRAIGVVEQKLATGNFDGADQQVISGMLQAAHRQSESLVATLPVDLFAPRQRATHDSRSVNLPGGSTGRIEVSFEAQVDPETGVLQSAQRRIVTRIGDSARATVESWSLAPLSA</sequence>
<organism evidence="2 3">
    <name type="scientific">Paraurantiacibacter namhicola</name>
    <dbReference type="NCBI Taxonomy" id="645517"/>
    <lineage>
        <taxon>Bacteria</taxon>
        <taxon>Pseudomonadati</taxon>
        <taxon>Pseudomonadota</taxon>
        <taxon>Alphaproteobacteria</taxon>
        <taxon>Sphingomonadales</taxon>
        <taxon>Erythrobacteraceae</taxon>
        <taxon>Paraurantiacibacter</taxon>
    </lineage>
</organism>
<dbReference type="AlphaFoldDB" id="A0A1C7D647"/>
<dbReference type="EMBL" id="CP016545">
    <property type="protein sequence ID" value="ANU06783.1"/>
    <property type="molecule type" value="Genomic_DNA"/>
</dbReference>
<keyword evidence="1" id="KW-0732">Signal</keyword>
<dbReference type="OrthoDB" id="7508780at2"/>
<feature type="signal peptide" evidence="1">
    <location>
        <begin position="1"/>
        <end position="29"/>
    </location>
</feature>
<accession>A0A1C7D647</accession>
<evidence type="ECO:0000256" key="1">
    <source>
        <dbReference type="SAM" id="SignalP"/>
    </source>
</evidence>
<name>A0A1C7D647_9SPHN</name>
<dbReference type="InterPro" id="IPR006311">
    <property type="entry name" value="TAT_signal"/>
</dbReference>
<gene>
    <name evidence="2" type="ORF">A6F65_00458</name>
</gene>
<evidence type="ECO:0000313" key="2">
    <source>
        <dbReference type="EMBL" id="ANU06783.1"/>
    </source>
</evidence>
<feature type="chain" id="PRO_5008884319" evidence="1">
    <location>
        <begin position="30"/>
        <end position="246"/>
    </location>
</feature>
<keyword evidence="3" id="KW-1185">Reference proteome</keyword>
<protein>
    <submittedName>
        <fullName evidence="2">Uncharacterized protein</fullName>
    </submittedName>
</protein>
<dbReference type="STRING" id="645517.A6F65_00458"/>
<reference evidence="2 3" key="1">
    <citation type="submission" date="2016-07" db="EMBL/GenBank/DDBJ databases">
        <title>Complete genome sequence of Altererythrobacter namhicola JCM 16345T, containing esterase-encoding genes.</title>
        <authorList>
            <person name="Cheng H."/>
            <person name="Wu Y.-H."/>
            <person name="Jian S.-L."/>
            <person name="Huo Y.-Y."/>
            <person name="Wang C.-S."/>
            <person name="Xu X.-W."/>
        </authorList>
    </citation>
    <scope>NUCLEOTIDE SEQUENCE [LARGE SCALE GENOMIC DNA]</scope>
    <source>
        <strain evidence="2 3">JCM 16345</strain>
    </source>
</reference>